<dbReference type="EMBL" id="BSRI01000001">
    <property type="protein sequence ID" value="GLV54533.1"/>
    <property type="molecule type" value="Genomic_DNA"/>
</dbReference>
<keyword evidence="4" id="KW-1185">Reference proteome</keyword>
<dbReference type="Proteomes" id="UP001344906">
    <property type="component" value="Unassembled WGS sequence"/>
</dbReference>
<evidence type="ECO:0000259" key="2">
    <source>
        <dbReference type="Pfam" id="PF04909"/>
    </source>
</evidence>
<name>A0ABQ6FQ20_9CHLR</name>
<dbReference type="PANTHER" id="PTHR21240:SF30">
    <property type="entry name" value="AMIDOHYDROLASE-RELATED DOMAIN-CONTAINING PROTEIN-RELATED"/>
    <property type="match status" value="1"/>
</dbReference>
<proteinExistence type="predicted"/>
<dbReference type="InterPro" id="IPR032465">
    <property type="entry name" value="ACMSD"/>
</dbReference>
<dbReference type="Gene3D" id="3.20.20.140">
    <property type="entry name" value="Metal-dependent hydrolases"/>
    <property type="match status" value="1"/>
</dbReference>
<evidence type="ECO:0000256" key="1">
    <source>
        <dbReference type="ARBA" id="ARBA00023239"/>
    </source>
</evidence>
<evidence type="ECO:0000313" key="3">
    <source>
        <dbReference type="EMBL" id="GLV54533.1"/>
    </source>
</evidence>
<evidence type="ECO:0000313" key="4">
    <source>
        <dbReference type="Proteomes" id="UP001344906"/>
    </source>
</evidence>
<protein>
    <submittedName>
        <fullName evidence="3">Amidohydrolase</fullName>
    </submittedName>
</protein>
<keyword evidence="1" id="KW-0456">Lyase</keyword>
<reference evidence="3 4" key="1">
    <citation type="submission" date="2023-02" db="EMBL/GenBank/DDBJ databases">
        <title>Dictyobacter halimunensis sp. nov., a new member of the class Ktedonobacteria from forest soil in a geothermal area.</title>
        <authorList>
            <person name="Rachmania M.K."/>
            <person name="Ningsih F."/>
            <person name="Sakai Y."/>
            <person name="Yabe S."/>
            <person name="Yokota A."/>
            <person name="Sjamsuridzal W."/>
        </authorList>
    </citation>
    <scope>NUCLEOTIDE SEQUENCE [LARGE SCALE GENOMIC DNA]</scope>
    <source>
        <strain evidence="3 4">S3.2.2.5</strain>
    </source>
</reference>
<gene>
    <name evidence="3" type="ORF">KDH_13800</name>
</gene>
<comment type="caution">
    <text evidence="3">The sequence shown here is derived from an EMBL/GenBank/DDBJ whole genome shotgun (WGS) entry which is preliminary data.</text>
</comment>
<dbReference type="SUPFAM" id="SSF51556">
    <property type="entry name" value="Metallo-dependent hydrolases"/>
    <property type="match status" value="1"/>
</dbReference>
<dbReference type="InterPro" id="IPR006680">
    <property type="entry name" value="Amidohydro-rel"/>
</dbReference>
<dbReference type="RefSeq" id="WP_338248191.1">
    <property type="nucleotide sequence ID" value="NZ_BSRI01000001.1"/>
</dbReference>
<sequence>MHSQDPPRLIDFHSHYYDEGWLPLPSPQGASRIARAWPLLTDINAQLAAMDVAGIDAKVVSAPASTIVSPVEQLPMILIERINDQIAALVARYPQRLFGLATIDAFQGKAAAREVVRAIKELHLSGICIDCSQGGHYLDAPQVRPVFETASELGITVFIHPVSPAGLTERLARMGHTGTLLARGTEHTASMLTLLRGGILDKYAGLKVVLPMIGVAALIFAGIAEQEYTRDDGWKGAPPANARKNLYIDTMGFDLPTLRFALDVLGPEHLLIGSDWPIMPITSRRRIDELLANLNLSEEHKAAVLSGNIERLLALGTHY</sequence>
<accession>A0ABQ6FQ20</accession>
<dbReference type="InterPro" id="IPR032466">
    <property type="entry name" value="Metal_Hydrolase"/>
</dbReference>
<organism evidence="3 4">
    <name type="scientific">Dictyobacter halimunensis</name>
    <dbReference type="NCBI Taxonomy" id="3026934"/>
    <lineage>
        <taxon>Bacteria</taxon>
        <taxon>Bacillati</taxon>
        <taxon>Chloroflexota</taxon>
        <taxon>Ktedonobacteria</taxon>
        <taxon>Ktedonobacterales</taxon>
        <taxon>Dictyobacteraceae</taxon>
        <taxon>Dictyobacter</taxon>
    </lineage>
</organism>
<feature type="domain" description="Amidohydrolase-related" evidence="2">
    <location>
        <begin position="10"/>
        <end position="314"/>
    </location>
</feature>
<dbReference type="PANTHER" id="PTHR21240">
    <property type="entry name" value="2-AMINO-3-CARBOXYLMUCONATE-6-SEMIALDEHYDE DECARBOXYLASE"/>
    <property type="match status" value="1"/>
</dbReference>
<dbReference type="Pfam" id="PF04909">
    <property type="entry name" value="Amidohydro_2"/>
    <property type="match status" value="1"/>
</dbReference>